<dbReference type="KEGG" id="bvi:Bcep1808_6869"/>
<evidence type="ECO:0000313" key="2">
    <source>
        <dbReference type="Proteomes" id="UP000002287"/>
    </source>
</evidence>
<organism evidence="1 2">
    <name type="scientific">Burkholderia vietnamiensis (strain G4 / LMG 22486)</name>
    <name type="common">Burkholderia cepacia (strain R1808)</name>
    <dbReference type="NCBI Taxonomy" id="269482"/>
    <lineage>
        <taxon>Bacteria</taxon>
        <taxon>Pseudomonadati</taxon>
        <taxon>Pseudomonadota</taxon>
        <taxon>Betaproteobacteria</taxon>
        <taxon>Burkholderiales</taxon>
        <taxon>Burkholderiaceae</taxon>
        <taxon>Burkholderia</taxon>
        <taxon>Burkholderia cepacia complex</taxon>
    </lineage>
</organism>
<protein>
    <submittedName>
        <fullName evidence="1">Uncharacterized protein</fullName>
    </submittedName>
</protein>
<dbReference type="AlphaFoldDB" id="A4JU03"/>
<dbReference type="EMBL" id="CP000617">
    <property type="protein sequence ID" value="ABO59756.1"/>
    <property type="molecule type" value="Genomic_DNA"/>
</dbReference>
<keyword evidence="1" id="KW-0614">Plasmid</keyword>
<geneLocation type="plasmid" evidence="1 2">
    <name>pBVIE01</name>
</geneLocation>
<sequence length="163" mass="17770">MRFVLLSAGWYLNATVSMNGTFYVADSLAPRQEFDPGCHFYGPAAWGGKVGPAYGRELVALRPLHWDEWFSRAEDALYSGEAYAEPLRVWPARITVTPAGCDKGLGPLDGLTIHSESELVSQVNFFAARHATQQPQLYTAAGRLQSVTARFPGQIGADTALAH</sequence>
<gene>
    <name evidence="1" type="ordered locus">Bcep1808_6869</name>
</gene>
<evidence type="ECO:0000313" key="1">
    <source>
        <dbReference type="EMBL" id="ABO59756.1"/>
    </source>
</evidence>
<dbReference type="HOGENOM" id="CLU_1624035_0_0_4"/>
<accession>A4JU03</accession>
<reference evidence="1 2" key="1">
    <citation type="submission" date="2007-03" db="EMBL/GenBank/DDBJ databases">
        <title>Complete sequence of plasmid pBVIE01 of Burkholderia vietnamiensis G4.</title>
        <authorList>
            <consortium name="US DOE Joint Genome Institute"/>
            <person name="Copeland A."/>
            <person name="Lucas S."/>
            <person name="Lapidus A."/>
            <person name="Barry K."/>
            <person name="Detter J.C."/>
            <person name="Glavina del Rio T."/>
            <person name="Hammon N."/>
            <person name="Israni S."/>
            <person name="Dalin E."/>
            <person name="Tice H."/>
            <person name="Pitluck S."/>
            <person name="Chain P."/>
            <person name="Malfatti S."/>
            <person name="Shin M."/>
            <person name="Vergez L."/>
            <person name="Schmutz J."/>
            <person name="Larimer F."/>
            <person name="Land M."/>
            <person name="Hauser L."/>
            <person name="Kyrpides N."/>
            <person name="Tiedje J."/>
            <person name="Richardson P."/>
        </authorList>
    </citation>
    <scope>NUCLEOTIDE SEQUENCE [LARGE SCALE GENOMIC DNA]</scope>
    <source>
        <strain evidence="2">G4 / LMG 22486</strain>
        <plasmid evidence="1 2">pBVIE01</plasmid>
    </source>
</reference>
<proteinExistence type="predicted"/>
<dbReference type="Proteomes" id="UP000002287">
    <property type="component" value="Plasmid pBVIE01"/>
</dbReference>
<name>A4JU03_BURVG</name>